<organism evidence="4 5">
    <name type="scientific">Pleuronectes platessa</name>
    <name type="common">European plaice</name>
    <dbReference type="NCBI Taxonomy" id="8262"/>
    <lineage>
        <taxon>Eukaryota</taxon>
        <taxon>Metazoa</taxon>
        <taxon>Chordata</taxon>
        <taxon>Craniata</taxon>
        <taxon>Vertebrata</taxon>
        <taxon>Euteleostomi</taxon>
        <taxon>Actinopterygii</taxon>
        <taxon>Neopterygii</taxon>
        <taxon>Teleostei</taxon>
        <taxon>Neoteleostei</taxon>
        <taxon>Acanthomorphata</taxon>
        <taxon>Carangaria</taxon>
        <taxon>Pleuronectiformes</taxon>
        <taxon>Pleuronectoidei</taxon>
        <taxon>Pleuronectidae</taxon>
        <taxon>Pleuronectes</taxon>
    </lineage>
</organism>
<feature type="region of interest" description="Disordered" evidence="1">
    <location>
        <begin position="1058"/>
        <end position="1083"/>
    </location>
</feature>
<proteinExistence type="predicted"/>
<feature type="region of interest" description="Disordered" evidence="1">
    <location>
        <begin position="1"/>
        <end position="60"/>
    </location>
</feature>
<dbReference type="GO" id="GO:0030866">
    <property type="term" value="P:cortical actin cytoskeleton organization"/>
    <property type="evidence" value="ECO:0007669"/>
    <property type="project" value="TreeGrafter"/>
</dbReference>
<feature type="domain" description="FH2" evidence="3">
    <location>
        <begin position="614"/>
        <end position="1010"/>
    </location>
</feature>
<dbReference type="InterPro" id="IPR015425">
    <property type="entry name" value="FH2_Formin"/>
</dbReference>
<reference evidence="4" key="1">
    <citation type="submission" date="2020-03" db="EMBL/GenBank/DDBJ databases">
        <authorList>
            <person name="Weist P."/>
        </authorList>
    </citation>
    <scope>NUCLEOTIDE SEQUENCE</scope>
</reference>
<evidence type="ECO:0000259" key="2">
    <source>
        <dbReference type="PROSITE" id="PS51231"/>
    </source>
</evidence>
<feature type="compositionally biased region" description="Acidic residues" evidence="1">
    <location>
        <begin position="252"/>
        <end position="271"/>
    </location>
</feature>
<dbReference type="Gene3D" id="1.20.58.2220">
    <property type="entry name" value="Formin, FH2 domain"/>
    <property type="match status" value="1"/>
</dbReference>
<feature type="region of interest" description="Disordered" evidence="1">
    <location>
        <begin position="305"/>
        <end position="367"/>
    </location>
</feature>
<dbReference type="EMBL" id="CADEAL010000225">
    <property type="protein sequence ID" value="CAB1416765.1"/>
    <property type="molecule type" value="Genomic_DNA"/>
</dbReference>
<dbReference type="GO" id="GO:0051015">
    <property type="term" value="F:actin filament binding"/>
    <property type="evidence" value="ECO:0007669"/>
    <property type="project" value="TreeGrafter"/>
</dbReference>
<dbReference type="InterPro" id="IPR014767">
    <property type="entry name" value="DAD_dom"/>
</dbReference>
<feature type="compositionally biased region" description="Polar residues" evidence="1">
    <location>
        <begin position="125"/>
        <end position="146"/>
    </location>
</feature>
<feature type="compositionally biased region" description="Polar residues" evidence="1">
    <location>
        <begin position="1026"/>
        <end position="1040"/>
    </location>
</feature>
<feature type="compositionally biased region" description="Low complexity" evidence="1">
    <location>
        <begin position="14"/>
        <end position="26"/>
    </location>
</feature>
<evidence type="ECO:0000313" key="4">
    <source>
        <dbReference type="EMBL" id="CAB1416765.1"/>
    </source>
</evidence>
<feature type="compositionally biased region" description="Basic and acidic residues" evidence="1">
    <location>
        <begin position="46"/>
        <end position="60"/>
    </location>
</feature>
<dbReference type="PANTHER" id="PTHR45920">
    <property type="entry name" value="FORMIN HOMOLOGY 2 DOMAIN CONTAINING, ISOFORM I"/>
    <property type="match status" value="1"/>
</dbReference>
<feature type="region of interest" description="Disordered" evidence="1">
    <location>
        <begin position="107"/>
        <end position="271"/>
    </location>
</feature>
<accession>A0A9N7TPH3</accession>
<evidence type="ECO:0008006" key="6">
    <source>
        <dbReference type="Google" id="ProtNLM"/>
    </source>
</evidence>
<feature type="region of interest" description="Disordered" evidence="1">
    <location>
        <begin position="993"/>
        <end position="1043"/>
    </location>
</feature>
<feature type="compositionally biased region" description="Basic residues" evidence="1">
    <location>
        <begin position="995"/>
        <end position="1009"/>
    </location>
</feature>
<feature type="compositionally biased region" description="Low complexity" evidence="1">
    <location>
        <begin position="190"/>
        <end position="203"/>
    </location>
</feature>
<feature type="compositionally biased region" description="Basic residues" evidence="1">
    <location>
        <begin position="1128"/>
        <end position="1143"/>
    </location>
</feature>
<feature type="compositionally biased region" description="Polar residues" evidence="1">
    <location>
        <begin position="1145"/>
        <end position="1165"/>
    </location>
</feature>
<evidence type="ECO:0000259" key="3">
    <source>
        <dbReference type="PROSITE" id="PS51444"/>
    </source>
</evidence>
<dbReference type="AlphaFoldDB" id="A0A9N7TPH3"/>
<dbReference type="FunFam" id="1.20.58.2220:FF:000004">
    <property type="entry name" value="Formin homology 2 domain-containing 3"/>
    <property type="match status" value="1"/>
</dbReference>
<feature type="compositionally biased region" description="Basic and acidic residues" evidence="1">
    <location>
        <begin position="354"/>
        <end position="364"/>
    </location>
</feature>
<feature type="region of interest" description="Disordered" evidence="1">
    <location>
        <begin position="1113"/>
        <end position="1165"/>
    </location>
</feature>
<dbReference type="SUPFAM" id="SSF101447">
    <property type="entry name" value="Formin homology 2 domain (FH2 domain)"/>
    <property type="match status" value="1"/>
</dbReference>
<feature type="region of interest" description="Disordered" evidence="1">
    <location>
        <begin position="485"/>
        <end position="513"/>
    </location>
</feature>
<dbReference type="SMART" id="SM00498">
    <property type="entry name" value="FH2"/>
    <property type="match status" value="1"/>
</dbReference>
<dbReference type="PROSITE" id="PS51444">
    <property type="entry name" value="FH2"/>
    <property type="match status" value="1"/>
</dbReference>
<dbReference type="PANTHER" id="PTHR45920:SF3">
    <property type="entry name" value="FH1_FH2 DOMAIN-CONTAINING PROTEIN 3"/>
    <property type="match status" value="1"/>
</dbReference>
<dbReference type="InterPro" id="IPR042201">
    <property type="entry name" value="FH2_Formin_sf"/>
</dbReference>
<feature type="compositionally biased region" description="Basic and acidic residues" evidence="1">
    <location>
        <begin position="327"/>
        <end position="341"/>
    </location>
</feature>
<feature type="compositionally biased region" description="Low complexity" evidence="1">
    <location>
        <begin position="492"/>
        <end position="509"/>
    </location>
</feature>
<feature type="compositionally biased region" description="Basic and acidic residues" evidence="1">
    <location>
        <begin position="227"/>
        <end position="251"/>
    </location>
</feature>
<feature type="compositionally biased region" description="Low complexity" evidence="1">
    <location>
        <begin position="343"/>
        <end position="353"/>
    </location>
</feature>
<dbReference type="GO" id="GO:0005856">
    <property type="term" value="C:cytoskeleton"/>
    <property type="evidence" value="ECO:0007669"/>
    <property type="project" value="TreeGrafter"/>
</dbReference>
<evidence type="ECO:0000256" key="1">
    <source>
        <dbReference type="SAM" id="MobiDB-lite"/>
    </source>
</evidence>
<keyword evidence="5" id="KW-1185">Reference proteome</keyword>
<dbReference type="GO" id="GO:0005737">
    <property type="term" value="C:cytoplasm"/>
    <property type="evidence" value="ECO:0007669"/>
    <property type="project" value="TreeGrafter"/>
</dbReference>
<name>A0A9N7TPH3_PLEPL</name>
<dbReference type="PROSITE" id="PS51231">
    <property type="entry name" value="DAD"/>
    <property type="match status" value="1"/>
</dbReference>
<dbReference type="Pfam" id="PF02181">
    <property type="entry name" value="FH2"/>
    <property type="match status" value="1"/>
</dbReference>
<dbReference type="Proteomes" id="UP001153269">
    <property type="component" value="Unassembled WGS sequence"/>
</dbReference>
<feature type="compositionally biased region" description="Polar residues" evidence="1">
    <location>
        <begin position="155"/>
        <end position="175"/>
    </location>
</feature>
<feature type="domain" description="DAD" evidence="2">
    <location>
        <begin position="1102"/>
        <end position="1134"/>
    </location>
</feature>
<evidence type="ECO:0000313" key="5">
    <source>
        <dbReference type="Proteomes" id="UP001153269"/>
    </source>
</evidence>
<sequence length="1165" mass="131035">MALRTPGRHQAPTSAAHRFSSSAASAPEPKPDRPTLGGLLTSSYRQHQESLAAERERRRLEREERLQRIEREERNRFNRNYADKLEEVRHAREERYKAVERVAAEEFERERPRAPTRGRTEITLCLSSNPASRSASRCATPSSIISQEDAVPTAQRPSGTDHTSEPNLDPQTRTKSPAPELTVSGAPLTPLSSEPESQQTEPELPAETEDVAECHQNVVAEPASDEQSGKEREERPEQEKPEEHEQCRDEAEVQEQVEEAEVEEAEVEEAVVEEAVVEEAEVEEAEVVEAVVAEVGETDVKVEVELEEECEKEQPTERDVEDSVLLSEKERQNEEVNEKDNCSASSISSTSSTLEREEREEKLSGDINAGQWSQCIKEADVNDQCNKILNSKRFMLDMLYAQTTTNVDEENVAETEKEKCQCEKETELSDSAVASLASRISTLEAHRQAREENVKKMEVGHLDNQGSVRAVAEKFGDLVKGLSSPEVEASKEQQQQQTDKSSSTAASSALPPKKESDYIWDQLMASPRELRIKEIDFTDLRDEDDLDVLDMDTIMGSSDLIPPPPPLLCNAALPPPPPLFGCPPPPPMLGKMMPPPPPFMIPIPPPSPQLCRGEVPLFQKKKKTIRLFWNEVRPVDWQCKSHKFCKESLWSKLEPIKLDTSKLEQLFESKSKELPVTKKAAVDGKRQEIIVLDSKRSNAINIGLTVLPPPRTIKTAILNFDEYALNKEGIEKILTMIPTEEEKQRIQEAQLVNPDIPLGSAEQFLLTLSSITELSARLQLWAFKMDYELIEKEVAEPLQDLKEGMDQLEKNKTLRYILTTLLAIGNFLNGTSAKGFELSYLEKVPEVKDTVHKQSLLHHACAIVVEKFPDSTDLYSEIGAITRLTKVDSDQLQDNLTQMERRCKASWDHLKVIAKHEMKPALKQKMSDFVKDCAERIIILKIVHRRIINRFHAFLLFLGHPIYAVREVSIHRFSKILSEFALEYRTTRERVLQQKQKRANHRERNKTRGKMITDSEDDDECESGKFGSSPSDAPESQPQGIQCAEDAAEHENMKAVLKSSLSEGGSGTSTVPGLRTRTRAAGVRGRVAPWCSATDDPVNCTDDTADEIMERIVRSATQGPSQRTQPRERRRSRVNRKSLRRTLKNGLTTEEASALGLSSGSEMQA</sequence>
<gene>
    <name evidence="4" type="ORF">PLEPLA_LOCUS4556</name>
</gene>
<comment type="caution">
    <text evidence="4">The sequence shown here is derived from an EMBL/GenBank/DDBJ whole genome shotgun (WGS) entry which is preliminary data.</text>
</comment>
<protein>
    <recommendedName>
        <fullName evidence="6">Formin homology 2 domain containing 3b</fullName>
    </recommendedName>
</protein>